<accession>A0AAD7AU23</accession>
<organism evidence="1 2">
    <name type="scientific">Mycena albidolilacea</name>
    <dbReference type="NCBI Taxonomy" id="1033008"/>
    <lineage>
        <taxon>Eukaryota</taxon>
        <taxon>Fungi</taxon>
        <taxon>Dikarya</taxon>
        <taxon>Basidiomycota</taxon>
        <taxon>Agaricomycotina</taxon>
        <taxon>Agaricomycetes</taxon>
        <taxon>Agaricomycetidae</taxon>
        <taxon>Agaricales</taxon>
        <taxon>Marasmiineae</taxon>
        <taxon>Mycenaceae</taxon>
        <taxon>Mycena</taxon>
    </lineage>
</organism>
<name>A0AAD7AU23_9AGAR</name>
<protein>
    <submittedName>
        <fullName evidence="1">Uncharacterized protein</fullName>
    </submittedName>
</protein>
<sequence length="174" mass="19426">MWTLVRRKPILGARCFSAAGNVVRNSVHLSPEKMRALITMYHQAETFVTRENLDAKIDEAFTGPANDHKLLGHRTSMSLQDLEGVLRRRRDAPVVTEWNVQAVFDKATAMQGADSPLWSAPSASVRERKVIEALYGVESLGGKALPGLEVLNDNTPVFEASEREEQAKYRDSDF</sequence>
<evidence type="ECO:0000313" key="2">
    <source>
        <dbReference type="Proteomes" id="UP001218218"/>
    </source>
</evidence>
<keyword evidence="2" id="KW-1185">Reference proteome</keyword>
<evidence type="ECO:0000313" key="1">
    <source>
        <dbReference type="EMBL" id="KAJ7368067.1"/>
    </source>
</evidence>
<gene>
    <name evidence="1" type="ORF">DFH08DRAFT_761575</name>
</gene>
<dbReference type="EMBL" id="JARIHO010000001">
    <property type="protein sequence ID" value="KAJ7368067.1"/>
    <property type="molecule type" value="Genomic_DNA"/>
</dbReference>
<dbReference type="Proteomes" id="UP001218218">
    <property type="component" value="Unassembled WGS sequence"/>
</dbReference>
<comment type="caution">
    <text evidence="1">The sequence shown here is derived from an EMBL/GenBank/DDBJ whole genome shotgun (WGS) entry which is preliminary data.</text>
</comment>
<dbReference type="AlphaFoldDB" id="A0AAD7AU23"/>
<reference evidence="1" key="1">
    <citation type="submission" date="2023-03" db="EMBL/GenBank/DDBJ databases">
        <title>Massive genome expansion in bonnet fungi (Mycena s.s.) driven by repeated elements and novel gene families across ecological guilds.</title>
        <authorList>
            <consortium name="Lawrence Berkeley National Laboratory"/>
            <person name="Harder C.B."/>
            <person name="Miyauchi S."/>
            <person name="Viragh M."/>
            <person name="Kuo A."/>
            <person name="Thoen E."/>
            <person name="Andreopoulos B."/>
            <person name="Lu D."/>
            <person name="Skrede I."/>
            <person name="Drula E."/>
            <person name="Henrissat B."/>
            <person name="Morin E."/>
            <person name="Kohler A."/>
            <person name="Barry K."/>
            <person name="LaButti K."/>
            <person name="Morin E."/>
            <person name="Salamov A."/>
            <person name="Lipzen A."/>
            <person name="Mereny Z."/>
            <person name="Hegedus B."/>
            <person name="Baldrian P."/>
            <person name="Stursova M."/>
            <person name="Weitz H."/>
            <person name="Taylor A."/>
            <person name="Grigoriev I.V."/>
            <person name="Nagy L.G."/>
            <person name="Martin F."/>
            <person name="Kauserud H."/>
        </authorList>
    </citation>
    <scope>NUCLEOTIDE SEQUENCE</scope>
    <source>
        <strain evidence="1">CBHHK002</strain>
    </source>
</reference>
<proteinExistence type="predicted"/>